<evidence type="ECO:0000259" key="2">
    <source>
        <dbReference type="Pfam" id="PF04666"/>
    </source>
</evidence>
<dbReference type="EMBL" id="CAUEEQ010019649">
    <property type="protein sequence ID" value="CAJ0942080.1"/>
    <property type="molecule type" value="Genomic_DNA"/>
</dbReference>
<proteinExistence type="predicted"/>
<comment type="caution">
    <text evidence="3">The sequence shown here is derived from an EMBL/GenBank/DDBJ whole genome shotgun (WGS) entry which is preliminary data.</text>
</comment>
<protein>
    <recommendedName>
        <fullName evidence="2">MGAT4 conserved region domain-containing protein</fullName>
    </recommendedName>
</protein>
<dbReference type="InterPro" id="IPR057279">
    <property type="entry name" value="MGAT4"/>
</dbReference>
<evidence type="ECO:0000256" key="1">
    <source>
        <dbReference type="SAM" id="Coils"/>
    </source>
</evidence>
<evidence type="ECO:0000313" key="4">
    <source>
        <dbReference type="Proteomes" id="UP001176940"/>
    </source>
</evidence>
<accession>A0ABN9LKQ2</accession>
<dbReference type="Proteomes" id="UP001176940">
    <property type="component" value="Unassembled WGS sequence"/>
</dbReference>
<dbReference type="InterPro" id="IPR006759">
    <property type="entry name" value="Glyco_transf_54"/>
</dbReference>
<keyword evidence="4" id="KW-1185">Reference proteome</keyword>
<dbReference type="PANTHER" id="PTHR12062:SF10">
    <property type="entry name" value="ALPHA-1,3-MANNOSYL-GLYCOPROTEIN 4-BETA-N-ACETYLGLUCOSAMINYLTRANSFERASE-LIKE PROTEIN MGAT4D"/>
    <property type="match status" value="1"/>
</dbReference>
<name>A0ABN9LKQ2_9NEOB</name>
<feature type="coiled-coil region" evidence="1">
    <location>
        <begin position="81"/>
        <end position="133"/>
    </location>
</feature>
<reference evidence="3" key="1">
    <citation type="submission" date="2023-07" db="EMBL/GenBank/DDBJ databases">
        <authorList>
            <person name="Stuckert A."/>
        </authorList>
    </citation>
    <scope>NUCLEOTIDE SEQUENCE</scope>
</reference>
<dbReference type="Pfam" id="PF04666">
    <property type="entry name" value="MGAT4_cons"/>
    <property type="match status" value="1"/>
</dbReference>
<feature type="domain" description="MGAT4 conserved region" evidence="2">
    <location>
        <begin position="149"/>
        <end position="298"/>
    </location>
</feature>
<organism evidence="3 4">
    <name type="scientific">Ranitomeya imitator</name>
    <name type="common">mimic poison frog</name>
    <dbReference type="NCBI Taxonomy" id="111125"/>
    <lineage>
        <taxon>Eukaryota</taxon>
        <taxon>Metazoa</taxon>
        <taxon>Chordata</taxon>
        <taxon>Craniata</taxon>
        <taxon>Vertebrata</taxon>
        <taxon>Euteleostomi</taxon>
        <taxon>Amphibia</taxon>
        <taxon>Batrachia</taxon>
        <taxon>Anura</taxon>
        <taxon>Neobatrachia</taxon>
        <taxon>Hyloidea</taxon>
        <taxon>Dendrobatidae</taxon>
        <taxon>Dendrobatinae</taxon>
        <taxon>Ranitomeya</taxon>
    </lineage>
</organism>
<dbReference type="PANTHER" id="PTHR12062">
    <property type="entry name" value="N-ACETYLGLUCOSAMINYLTRANSFERASE VI"/>
    <property type="match status" value="1"/>
</dbReference>
<gene>
    <name evidence="3" type="ORF">RIMI_LOCUS9464309</name>
</gene>
<keyword evidence="1" id="KW-0175">Coiled coil</keyword>
<evidence type="ECO:0000313" key="3">
    <source>
        <dbReference type="EMBL" id="CAJ0942080.1"/>
    </source>
</evidence>
<sequence length="439" mass="48870">MSLECGRKPKNLEETHTNTGRTYKLLADVILGYHSDQNVPGTNLPAGRFGGRIAHAPAILEDGGAQGEDGRTDTGRPEYGMDSYEKQFLDLQQRLFLAEQENQKRSRDLSAVLDELKRAVAEKRNAFENHTVEEIKWRVLNMTSKLPIQFTNIYMFLPHLLGHEDSLKPIVHYGHGRTGVSIVIGIPTVKRDKQSYLMDTLRSLFSELSAAEKQDCVVVVFIAEVNTRYVNELADNIKDNFPLEIQSGVLEIISPPSSFYPDFSNMKETFGDPKDRVKYVEFHTQSNYEKTYFPAYKTTPQLFQLKYKIFLKVGGGLIRCMSSYRAAAASVSVGCWGAAAAAPLCAAWVLWGGGSSWYSVGALCCGAAAAAYLPAESVGAPLASPESPEAPAAPLLRCGGLRENGRWGRRMLRFRSRSGVQDDSWRIRRPPTFKKIFRG</sequence>